<sequence length="83" mass="10062">MGVYILLLTYFCQCTPYTLLRLYFGLNLNIFLLFDVRSVQHVYFWMSRYADKKSLIRRFGYHTLYSLPIVNCHPKNNHEAKYE</sequence>
<keyword evidence="2" id="KW-1185">Reference proteome</keyword>
<name>A0ACB1A8X1_MELEN</name>
<proteinExistence type="predicted"/>
<organism evidence="1 2">
    <name type="scientific">Meloidogyne enterolobii</name>
    <name type="common">Root-knot nematode worm</name>
    <name type="synonym">Meloidogyne mayaguensis</name>
    <dbReference type="NCBI Taxonomy" id="390850"/>
    <lineage>
        <taxon>Eukaryota</taxon>
        <taxon>Metazoa</taxon>
        <taxon>Ecdysozoa</taxon>
        <taxon>Nematoda</taxon>
        <taxon>Chromadorea</taxon>
        <taxon>Rhabditida</taxon>
        <taxon>Tylenchina</taxon>
        <taxon>Tylenchomorpha</taxon>
        <taxon>Tylenchoidea</taxon>
        <taxon>Meloidogynidae</taxon>
        <taxon>Meloidogyninae</taxon>
        <taxon>Meloidogyne</taxon>
    </lineage>
</organism>
<accession>A0ACB1A8X1</accession>
<gene>
    <name evidence="1" type="ORF">MENTE1834_LOCUS35079</name>
</gene>
<evidence type="ECO:0000313" key="2">
    <source>
        <dbReference type="Proteomes" id="UP001497535"/>
    </source>
</evidence>
<protein>
    <submittedName>
        <fullName evidence="1">Uncharacterized protein</fullName>
    </submittedName>
</protein>
<dbReference type="EMBL" id="CAVMJV010000066">
    <property type="protein sequence ID" value="CAK5087491.1"/>
    <property type="molecule type" value="Genomic_DNA"/>
</dbReference>
<reference evidence="1" key="1">
    <citation type="submission" date="2023-11" db="EMBL/GenBank/DDBJ databases">
        <authorList>
            <person name="Poullet M."/>
        </authorList>
    </citation>
    <scope>NUCLEOTIDE SEQUENCE</scope>
    <source>
        <strain evidence="1">E1834</strain>
    </source>
</reference>
<evidence type="ECO:0000313" key="1">
    <source>
        <dbReference type="EMBL" id="CAK5087491.1"/>
    </source>
</evidence>
<dbReference type="Proteomes" id="UP001497535">
    <property type="component" value="Unassembled WGS sequence"/>
</dbReference>
<comment type="caution">
    <text evidence="1">The sequence shown here is derived from an EMBL/GenBank/DDBJ whole genome shotgun (WGS) entry which is preliminary data.</text>
</comment>